<dbReference type="InterPro" id="IPR014424">
    <property type="entry name" value="UCP004897_ACT"/>
</dbReference>
<reference evidence="1" key="1">
    <citation type="submission" date="2020-06" db="EMBL/GenBank/DDBJ databases">
        <title>Unique genomic features of the anaerobic methanotrophic archaea.</title>
        <authorList>
            <person name="Chadwick G.L."/>
            <person name="Skennerton C.T."/>
            <person name="Laso-Perez R."/>
            <person name="Leu A.O."/>
            <person name="Speth D.R."/>
            <person name="Yu H."/>
            <person name="Morgan-Lang C."/>
            <person name="Hatzenpichler R."/>
            <person name="Goudeau D."/>
            <person name="Malmstrom R."/>
            <person name="Brazelton W.J."/>
            <person name="Woyke T."/>
            <person name="Hallam S.J."/>
            <person name="Tyson G.W."/>
            <person name="Wegener G."/>
            <person name="Boetius A."/>
            <person name="Orphan V."/>
        </authorList>
    </citation>
    <scope>NUCLEOTIDE SEQUENCE</scope>
</reference>
<dbReference type="PIRSF" id="PIRSF004897">
    <property type="entry name" value="UCP004897_ACT"/>
    <property type="match status" value="1"/>
</dbReference>
<dbReference type="SUPFAM" id="SSF55021">
    <property type="entry name" value="ACT-like"/>
    <property type="match status" value="1"/>
</dbReference>
<proteinExistence type="predicted"/>
<organism evidence="1">
    <name type="scientific">Candidatus Methanogaster sp. ANME-2c ERB4</name>
    <dbReference type="NCBI Taxonomy" id="2759911"/>
    <lineage>
        <taxon>Archaea</taxon>
        <taxon>Methanobacteriati</taxon>
        <taxon>Methanobacteriota</taxon>
        <taxon>Stenosarchaea group</taxon>
        <taxon>Methanomicrobia</taxon>
        <taxon>Methanosarcinales</taxon>
        <taxon>ANME-2 cluster</taxon>
        <taxon>Candidatus Methanogasteraceae</taxon>
        <taxon>Candidatus Methanogaster</taxon>
    </lineage>
</organism>
<dbReference type="InterPro" id="IPR045865">
    <property type="entry name" value="ACT-like_dom_sf"/>
</dbReference>
<name>A0A7G9YG67_9EURY</name>
<dbReference type="AlphaFoldDB" id="A0A7G9YG67"/>
<evidence type="ECO:0000313" key="1">
    <source>
        <dbReference type="EMBL" id="QNO47001.1"/>
    </source>
</evidence>
<gene>
    <name evidence="1" type="ORF">JMDIOONB_00013</name>
</gene>
<dbReference type="EMBL" id="MT631237">
    <property type="protein sequence ID" value="QNO47001.1"/>
    <property type="molecule type" value="Genomic_DNA"/>
</dbReference>
<protein>
    <recommendedName>
        <fullName evidence="2">ACT domain-containing protein</fullName>
    </recommendedName>
</protein>
<sequence length="176" mass="19334">MERRNSEITMWDAILNKFKKYPAQERVVRLLLERGFQVTPDRKVVSGGIRLAHTQIAREASVDRRAVDGAASMIVEDPLLKIVFTNIRPISSLREVAPDLKLGVIIITPVDASRTGILASVAVAVAERGISIMQAIADDPRLAKRPTLTIITDRQIPDDLVGELLKCEGVRGVSVC</sequence>
<accession>A0A7G9YG67</accession>
<evidence type="ECO:0008006" key="2">
    <source>
        <dbReference type="Google" id="ProtNLM"/>
    </source>
</evidence>